<gene>
    <name evidence="2" type="ORF">DKE52_006185</name>
</gene>
<dbReference type="GO" id="GO:0043565">
    <property type="term" value="F:sequence-specific DNA binding"/>
    <property type="evidence" value="ECO:0007669"/>
    <property type="project" value="InterPro"/>
</dbReference>
<dbReference type="InterPro" id="IPR002197">
    <property type="entry name" value="HTH_Fis"/>
</dbReference>
<proteinExistence type="predicted"/>
<dbReference type="Proteomes" id="UP000254410">
    <property type="component" value="Chromosome"/>
</dbReference>
<name>A0A3G6YIS1_ACIPI</name>
<reference evidence="2 3" key="1">
    <citation type="submission" date="2018-11" db="EMBL/GenBank/DDBJ databases">
        <authorList>
            <person name="Kuo S.-C."/>
            <person name="Chen F.-J."/>
            <person name="Liao Y.-C."/>
        </authorList>
    </citation>
    <scope>NUCLEOTIDE SEQUENCE [LARGE SCALE GENOMIC DNA]</scope>
    <source>
        <strain evidence="2 3">2014S06-099</strain>
    </source>
</reference>
<dbReference type="EMBL" id="CP033540">
    <property type="protein sequence ID" value="AZC00303.1"/>
    <property type="molecule type" value="Genomic_DNA"/>
</dbReference>
<evidence type="ECO:0000313" key="3">
    <source>
        <dbReference type="Proteomes" id="UP000254410"/>
    </source>
</evidence>
<accession>A0A3G6YIS1</accession>
<feature type="domain" description="DNA binding HTH" evidence="1">
    <location>
        <begin position="31"/>
        <end position="69"/>
    </location>
</feature>
<evidence type="ECO:0000259" key="1">
    <source>
        <dbReference type="Pfam" id="PF02954"/>
    </source>
</evidence>
<sequence length="75" mass="8469">MTISQPQENEVSSLPVEFFNNNYGKAYQVALDKFEKPLLNAVLIQTCGNQTEAAEVLGINRGTLRKKLQHHKILK</sequence>
<protein>
    <submittedName>
        <fullName evidence="2">Protein ninH</fullName>
    </submittedName>
</protein>
<dbReference type="PANTHER" id="PTHR47918">
    <property type="entry name" value="DNA-BINDING PROTEIN FIS"/>
    <property type="match status" value="1"/>
</dbReference>
<dbReference type="Pfam" id="PF02954">
    <property type="entry name" value="HTH_8"/>
    <property type="match status" value="1"/>
</dbReference>
<reference evidence="2 3" key="2">
    <citation type="submission" date="2018-12" db="EMBL/GenBank/DDBJ databases">
        <title>Molecular Epidemiology of Emerging Carbapenem-Resistance in Acinetobacter nosocomialis and Acinetobacter pittii in Taiwan, 2010-2014.</title>
        <authorList>
            <person name="Huang W.-C."/>
            <person name="Wang H.-Y."/>
            <person name="Lai J.-F."/>
            <person name="Lauderdale T.-L."/>
            <person name="Sytwu H.-K."/>
        </authorList>
    </citation>
    <scope>NUCLEOTIDE SEQUENCE [LARGE SCALE GENOMIC DNA]</scope>
    <source>
        <strain evidence="2 3">2014S06-099</strain>
    </source>
</reference>
<dbReference type="Gene3D" id="1.10.10.60">
    <property type="entry name" value="Homeodomain-like"/>
    <property type="match status" value="1"/>
</dbReference>
<organism evidence="2 3">
    <name type="scientific">Acinetobacter pittii</name>
    <name type="common">Acinetobacter genomosp. 3</name>
    <dbReference type="NCBI Taxonomy" id="48296"/>
    <lineage>
        <taxon>Bacteria</taxon>
        <taxon>Pseudomonadati</taxon>
        <taxon>Pseudomonadota</taxon>
        <taxon>Gammaproteobacteria</taxon>
        <taxon>Moraxellales</taxon>
        <taxon>Moraxellaceae</taxon>
        <taxon>Acinetobacter</taxon>
        <taxon>Acinetobacter calcoaceticus/baumannii complex</taxon>
    </lineage>
</organism>
<dbReference type="SUPFAM" id="SSF46689">
    <property type="entry name" value="Homeodomain-like"/>
    <property type="match status" value="1"/>
</dbReference>
<dbReference type="PANTHER" id="PTHR47918:SF1">
    <property type="entry name" value="DNA-BINDING PROTEIN FIS"/>
    <property type="match status" value="1"/>
</dbReference>
<dbReference type="AlphaFoldDB" id="A0A3G6YIS1"/>
<dbReference type="PRINTS" id="PR01590">
    <property type="entry name" value="HTHFIS"/>
</dbReference>
<evidence type="ECO:0000313" key="2">
    <source>
        <dbReference type="EMBL" id="AZC00303.1"/>
    </source>
</evidence>
<dbReference type="InterPro" id="IPR009057">
    <property type="entry name" value="Homeodomain-like_sf"/>
</dbReference>
<dbReference type="InterPro" id="IPR050207">
    <property type="entry name" value="Trans_regulatory_Fis"/>
</dbReference>